<dbReference type="Proteomes" id="UP000653454">
    <property type="component" value="Unassembled WGS sequence"/>
</dbReference>
<keyword evidence="1" id="KW-0732">Signal</keyword>
<dbReference type="EMBL" id="CAJHNJ030000064">
    <property type="protein sequence ID" value="CAG9133550.1"/>
    <property type="molecule type" value="Genomic_DNA"/>
</dbReference>
<evidence type="ECO:0000256" key="1">
    <source>
        <dbReference type="SAM" id="SignalP"/>
    </source>
</evidence>
<dbReference type="AlphaFoldDB" id="A0A8S4FZG0"/>
<dbReference type="InterPro" id="IPR038606">
    <property type="entry name" value="To_sf"/>
</dbReference>
<reference evidence="2" key="1">
    <citation type="submission" date="2020-11" db="EMBL/GenBank/DDBJ databases">
        <authorList>
            <person name="Whiteford S."/>
        </authorList>
    </citation>
    <scope>NUCLEOTIDE SEQUENCE</scope>
</reference>
<feature type="chain" id="PRO_5035816149" evidence="1">
    <location>
        <begin position="19"/>
        <end position="263"/>
    </location>
</feature>
<comment type="caution">
    <text evidence="2">The sequence shown here is derived from an EMBL/GenBank/DDBJ whole genome shotgun (WGS) entry which is preliminary data.</text>
</comment>
<feature type="signal peptide" evidence="1">
    <location>
        <begin position="1"/>
        <end position="18"/>
    </location>
</feature>
<dbReference type="InterPro" id="IPR010562">
    <property type="entry name" value="Haemolymph_juvenile_hormone-bd"/>
</dbReference>
<keyword evidence="3" id="KW-1185">Reference proteome</keyword>
<protein>
    <submittedName>
        <fullName evidence="2">(diamondback moth) hypothetical protein</fullName>
    </submittedName>
</protein>
<gene>
    <name evidence="2" type="ORF">PLXY2_LOCUS11845</name>
</gene>
<name>A0A8S4FZG0_PLUXY</name>
<dbReference type="Gene3D" id="3.15.10.30">
    <property type="entry name" value="Haemolymph juvenile hormone binding protein"/>
    <property type="match status" value="1"/>
</dbReference>
<proteinExistence type="predicted"/>
<organism evidence="2 3">
    <name type="scientific">Plutella xylostella</name>
    <name type="common">Diamondback moth</name>
    <name type="synonym">Plutella maculipennis</name>
    <dbReference type="NCBI Taxonomy" id="51655"/>
    <lineage>
        <taxon>Eukaryota</taxon>
        <taxon>Metazoa</taxon>
        <taxon>Ecdysozoa</taxon>
        <taxon>Arthropoda</taxon>
        <taxon>Hexapoda</taxon>
        <taxon>Insecta</taxon>
        <taxon>Pterygota</taxon>
        <taxon>Neoptera</taxon>
        <taxon>Endopterygota</taxon>
        <taxon>Lepidoptera</taxon>
        <taxon>Glossata</taxon>
        <taxon>Ditrysia</taxon>
        <taxon>Yponomeutoidea</taxon>
        <taxon>Plutellidae</taxon>
        <taxon>Plutella</taxon>
    </lineage>
</organism>
<evidence type="ECO:0000313" key="2">
    <source>
        <dbReference type="EMBL" id="CAG9133550.1"/>
    </source>
</evidence>
<dbReference type="Pfam" id="PF06585">
    <property type="entry name" value="JHBP"/>
    <property type="match status" value="1"/>
</dbReference>
<sequence>MLWSSVFVFVLAFANSYSKTVVPDFITPCEVKDKKCIGEGWTQAVQNLATGSTEINLPILDPLRLEGIDIDIPGTVHLKFNGTLKGLKGCIFDKVGVDFSKGSVSQVLDLRCNITIKGNYNVDVNSSSLFGGIGGNGIEGLIKADGVGKVKLEKLKLKMMLDLNLVRDDDKEVKMVLKDGPVGYKYKIGGPVVFQGNNIFVADQDISALVIGFMNSNWQVVMNVFGGYFFDDAMLRIGDFIREFYKVVPPRALFTDNLDEFYP</sequence>
<dbReference type="PANTHER" id="PTHR11008:SF41">
    <property type="entry name" value="RE70318P"/>
    <property type="match status" value="1"/>
</dbReference>
<dbReference type="PANTHER" id="PTHR11008">
    <property type="entry name" value="PROTEIN TAKEOUT-LIKE PROTEIN"/>
    <property type="match status" value="1"/>
</dbReference>
<accession>A0A8S4FZG0</accession>
<evidence type="ECO:0000313" key="3">
    <source>
        <dbReference type="Proteomes" id="UP000653454"/>
    </source>
</evidence>
<dbReference type="SMART" id="SM00700">
    <property type="entry name" value="JHBP"/>
    <property type="match status" value="1"/>
</dbReference>
<dbReference type="GO" id="GO:0005615">
    <property type="term" value="C:extracellular space"/>
    <property type="evidence" value="ECO:0007669"/>
    <property type="project" value="TreeGrafter"/>
</dbReference>